<reference evidence="2 3" key="1">
    <citation type="journal article" date="2019" name="Sci. Rep.">
        <title>Orb-weaving spider Araneus ventricosus genome elucidates the spidroin gene catalogue.</title>
        <authorList>
            <person name="Kono N."/>
            <person name="Nakamura H."/>
            <person name="Ohtoshi R."/>
            <person name="Moran D.A.P."/>
            <person name="Shinohara A."/>
            <person name="Yoshida Y."/>
            <person name="Fujiwara M."/>
            <person name="Mori M."/>
            <person name="Tomita M."/>
            <person name="Arakawa K."/>
        </authorList>
    </citation>
    <scope>NUCLEOTIDE SEQUENCE [LARGE SCALE GENOMIC DNA]</scope>
</reference>
<dbReference type="EMBL" id="BGPR01000235">
    <property type="protein sequence ID" value="GBM06921.1"/>
    <property type="molecule type" value="Genomic_DNA"/>
</dbReference>
<protein>
    <submittedName>
        <fullName evidence="2">Uncharacterized protein</fullName>
    </submittedName>
</protein>
<proteinExistence type="predicted"/>
<evidence type="ECO:0000313" key="2">
    <source>
        <dbReference type="EMBL" id="GBM06921.1"/>
    </source>
</evidence>
<comment type="caution">
    <text evidence="2">The sequence shown here is derived from an EMBL/GenBank/DDBJ whole genome shotgun (WGS) entry which is preliminary data.</text>
</comment>
<sequence length="83" mass="9046">MMSNPSKDHSVWGPAPTPPPSTLSRRVVISATSNPLPIECFQLTYDSIVANAFSIALLTADLKPSLIGFLSNLRCRMAECRLQ</sequence>
<keyword evidence="3" id="KW-1185">Reference proteome</keyword>
<dbReference type="Proteomes" id="UP000499080">
    <property type="component" value="Unassembled WGS sequence"/>
</dbReference>
<evidence type="ECO:0000313" key="3">
    <source>
        <dbReference type="Proteomes" id="UP000499080"/>
    </source>
</evidence>
<name>A0A4Y2CR24_ARAVE</name>
<gene>
    <name evidence="2" type="ORF">AVEN_147857_1</name>
</gene>
<organism evidence="2 3">
    <name type="scientific">Araneus ventricosus</name>
    <name type="common">Orbweaver spider</name>
    <name type="synonym">Epeira ventricosa</name>
    <dbReference type="NCBI Taxonomy" id="182803"/>
    <lineage>
        <taxon>Eukaryota</taxon>
        <taxon>Metazoa</taxon>
        <taxon>Ecdysozoa</taxon>
        <taxon>Arthropoda</taxon>
        <taxon>Chelicerata</taxon>
        <taxon>Arachnida</taxon>
        <taxon>Araneae</taxon>
        <taxon>Araneomorphae</taxon>
        <taxon>Entelegynae</taxon>
        <taxon>Araneoidea</taxon>
        <taxon>Araneidae</taxon>
        <taxon>Araneus</taxon>
    </lineage>
</organism>
<dbReference type="AlphaFoldDB" id="A0A4Y2CR24"/>
<feature type="region of interest" description="Disordered" evidence="1">
    <location>
        <begin position="1"/>
        <end position="23"/>
    </location>
</feature>
<accession>A0A4Y2CR24</accession>
<feature type="compositionally biased region" description="Basic and acidic residues" evidence="1">
    <location>
        <begin position="1"/>
        <end position="10"/>
    </location>
</feature>
<evidence type="ECO:0000256" key="1">
    <source>
        <dbReference type="SAM" id="MobiDB-lite"/>
    </source>
</evidence>